<organism evidence="2 3">
    <name type="scientific">Acorus gramineus</name>
    <name type="common">Dwarf sweet flag</name>
    <dbReference type="NCBI Taxonomy" id="55184"/>
    <lineage>
        <taxon>Eukaryota</taxon>
        <taxon>Viridiplantae</taxon>
        <taxon>Streptophyta</taxon>
        <taxon>Embryophyta</taxon>
        <taxon>Tracheophyta</taxon>
        <taxon>Spermatophyta</taxon>
        <taxon>Magnoliopsida</taxon>
        <taxon>Liliopsida</taxon>
        <taxon>Acoraceae</taxon>
        <taxon>Acorus</taxon>
    </lineage>
</organism>
<proteinExistence type="predicted"/>
<evidence type="ECO:0000256" key="1">
    <source>
        <dbReference type="SAM" id="MobiDB-lite"/>
    </source>
</evidence>
<feature type="region of interest" description="Disordered" evidence="1">
    <location>
        <begin position="82"/>
        <end position="157"/>
    </location>
</feature>
<feature type="compositionally biased region" description="Basic and acidic residues" evidence="1">
    <location>
        <begin position="259"/>
        <end position="268"/>
    </location>
</feature>
<accession>A0AAV9AB37</accession>
<dbReference type="EMBL" id="JAUJYN010000011">
    <property type="protein sequence ID" value="KAK1261156.1"/>
    <property type="molecule type" value="Genomic_DNA"/>
</dbReference>
<reference evidence="2" key="1">
    <citation type="journal article" date="2023" name="Nat. Commun.">
        <title>Diploid and tetraploid genomes of Acorus and the evolution of monocots.</title>
        <authorList>
            <person name="Ma L."/>
            <person name="Liu K.W."/>
            <person name="Li Z."/>
            <person name="Hsiao Y.Y."/>
            <person name="Qi Y."/>
            <person name="Fu T."/>
            <person name="Tang G.D."/>
            <person name="Zhang D."/>
            <person name="Sun W.H."/>
            <person name="Liu D.K."/>
            <person name="Li Y."/>
            <person name="Chen G.Z."/>
            <person name="Liu X.D."/>
            <person name="Liao X.Y."/>
            <person name="Jiang Y.T."/>
            <person name="Yu X."/>
            <person name="Hao Y."/>
            <person name="Huang J."/>
            <person name="Zhao X.W."/>
            <person name="Ke S."/>
            <person name="Chen Y.Y."/>
            <person name="Wu W.L."/>
            <person name="Hsu J.L."/>
            <person name="Lin Y.F."/>
            <person name="Huang M.D."/>
            <person name="Li C.Y."/>
            <person name="Huang L."/>
            <person name="Wang Z.W."/>
            <person name="Zhao X."/>
            <person name="Zhong W.Y."/>
            <person name="Peng D.H."/>
            <person name="Ahmad S."/>
            <person name="Lan S."/>
            <person name="Zhang J.S."/>
            <person name="Tsai W.C."/>
            <person name="Van de Peer Y."/>
            <person name="Liu Z.J."/>
        </authorList>
    </citation>
    <scope>NUCLEOTIDE SEQUENCE</scope>
    <source>
        <strain evidence="2">SCP</strain>
    </source>
</reference>
<dbReference type="Proteomes" id="UP001179952">
    <property type="component" value="Unassembled WGS sequence"/>
</dbReference>
<evidence type="ECO:0000313" key="3">
    <source>
        <dbReference type="Proteomes" id="UP001179952"/>
    </source>
</evidence>
<name>A0AAV9AB37_ACOGR</name>
<feature type="region of interest" description="Disordered" evidence="1">
    <location>
        <begin position="1"/>
        <end position="67"/>
    </location>
</feature>
<feature type="compositionally biased region" description="Polar residues" evidence="1">
    <location>
        <begin position="139"/>
        <end position="150"/>
    </location>
</feature>
<sequence>MLMDVEEETTEKARARKAAGEESSLESPVKKPKVDQMTPISTSDHSGGRRDDPEIIESKRPMQEVPLLQRFTKIAELQMEQERRKKDLHSGMHDEIKPLTLPEHPSDTEIKRWTATITSPDETDDDEETMRTRKAADEASSSKSPMNVDQTGIDDEEINPLIFRKHRSMPESHRLMVMVTTRDEMNRPLIQLQPVPVVSQNWTDDDGAPLVSDQTVRNAEPAERNQNDGAPADQTVGNAEDTEDLALNLDSFLMLSSAEDQKQPRNTE</sequence>
<feature type="region of interest" description="Disordered" evidence="1">
    <location>
        <begin position="219"/>
        <end position="268"/>
    </location>
</feature>
<evidence type="ECO:0000313" key="2">
    <source>
        <dbReference type="EMBL" id="KAK1261156.1"/>
    </source>
</evidence>
<comment type="caution">
    <text evidence="2">The sequence shown here is derived from an EMBL/GenBank/DDBJ whole genome shotgun (WGS) entry which is preliminary data.</text>
</comment>
<reference evidence="2" key="2">
    <citation type="submission" date="2023-06" db="EMBL/GenBank/DDBJ databases">
        <authorList>
            <person name="Ma L."/>
            <person name="Liu K.-W."/>
            <person name="Li Z."/>
            <person name="Hsiao Y.-Y."/>
            <person name="Qi Y."/>
            <person name="Fu T."/>
            <person name="Tang G."/>
            <person name="Zhang D."/>
            <person name="Sun W.-H."/>
            <person name="Liu D.-K."/>
            <person name="Li Y."/>
            <person name="Chen G.-Z."/>
            <person name="Liu X.-D."/>
            <person name="Liao X.-Y."/>
            <person name="Jiang Y.-T."/>
            <person name="Yu X."/>
            <person name="Hao Y."/>
            <person name="Huang J."/>
            <person name="Zhao X.-W."/>
            <person name="Ke S."/>
            <person name="Chen Y.-Y."/>
            <person name="Wu W.-L."/>
            <person name="Hsu J.-L."/>
            <person name="Lin Y.-F."/>
            <person name="Huang M.-D."/>
            <person name="Li C.-Y."/>
            <person name="Huang L."/>
            <person name="Wang Z.-W."/>
            <person name="Zhao X."/>
            <person name="Zhong W.-Y."/>
            <person name="Peng D.-H."/>
            <person name="Ahmad S."/>
            <person name="Lan S."/>
            <person name="Zhang J.-S."/>
            <person name="Tsai W.-C."/>
            <person name="Van De Peer Y."/>
            <person name="Liu Z.-J."/>
        </authorList>
    </citation>
    <scope>NUCLEOTIDE SEQUENCE</scope>
    <source>
        <strain evidence="2">SCP</strain>
        <tissue evidence="2">Leaves</tissue>
    </source>
</reference>
<protein>
    <submittedName>
        <fullName evidence="2">Uncharacterized protein</fullName>
    </submittedName>
</protein>
<dbReference type="AlphaFoldDB" id="A0AAV9AB37"/>
<keyword evidence="3" id="KW-1185">Reference proteome</keyword>
<gene>
    <name evidence="2" type="ORF">QJS04_geneDACA021963</name>
</gene>
<feature type="compositionally biased region" description="Basic and acidic residues" evidence="1">
    <location>
        <begin position="46"/>
        <end position="62"/>
    </location>
</feature>
<feature type="compositionally biased region" description="Basic and acidic residues" evidence="1">
    <location>
        <begin position="82"/>
        <end position="97"/>
    </location>
</feature>